<feature type="region of interest" description="Disordered" evidence="2">
    <location>
        <begin position="737"/>
        <end position="789"/>
    </location>
</feature>
<dbReference type="SUPFAM" id="SSF56672">
    <property type="entry name" value="DNA/RNA polymerases"/>
    <property type="match status" value="1"/>
</dbReference>
<feature type="region of interest" description="Disordered" evidence="2">
    <location>
        <begin position="93"/>
        <end position="131"/>
    </location>
</feature>
<keyword evidence="6" id="KW-1185">Reference proteome</keyword>
<feature type="compositionally biased region" description="Basic and acidic residues" evidence="2">
    <location>
        <begin position="105"/>
        <end position="124"/>
    </location>
</feature>
<feature type="compositionally biased region" description="Polar residues" evidence="2">
    <location>
        <begin position="748"/>
        <end position="772"/>
    </location>
</feature>
<evidence type="ECO:0000259" key="3">
    <source>
        <dbReference type="Pfam" id="PF07727"/>
    </source>
</evidence>
<keyword evidence="1" id="KW-0175">Coiled coil</keyword>
<feature type="domain" description="Retroviral polymerase SH3-like" evidence="4">
    <location>
        <begin position="6"/>
        <end position="62"/>
    </location>
</feature>
<feature type="region of interest" description="Disordered" evidence="2">
    <location>
        <begin position="889"/>
        <end position="952"/>
    </location>
</feature>
<dbReference type="InterPro" id="IPR013103">
    <property type="entry name" value="RVT_2"/>
</dbReference>
<feature type="compositionally biased region" description="Polar residues" evidence="2">
    <location>
        <begin position="924"/>
        <end position="934"/>
    </location>
</feature>
<proteinExistence type="predicted"/>
<comment type="caution">
    <text evidence="5">The sequence shown here is derived from an EMBL/GenBank/DDBJ whole genome shotgun (WGS) entry which is preliminary data.</text>
</comment>
<dbReference type="InterPro" id="IPR057670">
    <property type="entry name" value="SH3_retrovirus"/>
</dbReference>
<feature type="region of interest" description="Disordered" evidence="2">
    <location>
        <begin position="1138"/>
        <end position="1167"/>
    </location>
</feature>
<feature type="compositionally biased region" description="Basic and acidic residues" evidence="2">
    <location>
        <begin position="889"/>
        <end position="909"/>
    </location>
</feature>
<feature type="coiled-coil region" evidence="1">
    <location>
        <begin position="1029"/>
        <end position="1056"/>
    </location>
</feature>
<dbReference type="InterPro" id="IPR043502">
    <property type="entry name" value="DNA/RNA_pol_sf"/>
</dbReference>
<reference evidence="5" key="2">
    <citation type="submission" date="2022-01" db="EMBL/GenBank/DDBJ databases">
        <authorList>
            <person name="Yamashiro T."/>
            <person name="Shiraishi A."/>
            <person name="Satake H."/>
            <person name="Nakayama K."/>
        </authorList>
    </citation>
    <scope>NUCLEOTIDE SEQUENCE</scope>
</reference>
<organism evidence="5 6">
    <name type="scientific">Tanacetum coccineum</name>
    <dbReference type="NCBI Taxonomy" id="301880"/>
    <lineage>
        <taxon>Eukaryota</taxon>
        <taxon>Viridiplantae</taxon>
        <taxon>Streptophyta</taxon>
        <taxon>Embryophyta</taxon>
        <taxon>Tracheophyta</taxon>
        <taxon>Spermatophyta</taxon>
        <taxon>Magnoliopsida</taxon>
        <taxon>eudicotyledons</taxon>
        <taxon>Gunneridae</taxon>
        <taxon>Pentapetalae</taxon>
        <taxon>asterids</taxon>
        <taxon>campanulids</taxon>
        <taxon>Asterales</taxon>
        <taxon>Asteraceae</taxon>
        <taxon>Asteroideae</taxon>
        <taxon>Anthemideae</taxon>
        <taxon>Anthemidinae</taxon>
        <taxon>Tanacetum</taxon>
    </lineage>
</organism>
<evidence type="ECO:0000313" key="5">
    <source>
        <dbReference type="EMBL" id="GJS96411.1"/>
    </source>
</evidence>
<feature type="compositionally biased region" description="Low complexity" evidence="2">
    <location>
        <begin position="935"/>
        <end position="952"/>
    </location>
</feature>
<reference evidence="5" key="1">
    <citation type="journal article" date="2022" name="Int. J. Mol. Sci.">
        <title>Draft Genome of Tanacetum Coccineum: Genomic Comparison of Closely Related Tanacetum-Family Plants.</title>
        <authorList>
            <person name="Yamashiro T."/>
            <person name="Shiraishi A."/>
            <person name="Nakayama K."/>
            <person name="Satake H."/>
        </authorList>
    </citation>
    <scope>NUCLEOTIDE SEQUENCE</scope>
</reference>
<name>A0ABQ5A461_9ASTR</name>
<evidence type="ECO:0000256" key="2">
    <source>
        <dbReference type="SAM" id="MobiDB-lite"/>
    </source>
</evidence>
<evidence type="ECO:0000259" key="4">
    <source>
        <dbReference type="Pfam" id="PF25597"/>
    </source>
</evidence>
<sequence>MRPFGCPVTILNTLDHRGKFDGKADKGFFVRYSMNSKAFRVFNSRTRIVEETLNITFLENKPNVAGSGPSWHFDIDTLTKSMNYKPVVIGNQSNGSAGTKACDNAGEKKDAKVLEKESGVSSKEDDQDDQDLRDEFERLIHQEKDENVNSTNNINTVSSTVNTASINDNAVDENIVYGCEDDPNMPNLEEIVYSDDDEDVGAEADMTNLDTHIPVSPIPTTRIHKDHPVEQIIGDIHSAPQTRRMTKHVTNHVEPKKVIQALTDPSWIEAMQDELLQFKLQKVWTLVDLPYGKRAIGTKWVYRNKKDERGIVVRNKARLVAQGYTQEEGIDYDEVFAPVARIEAIRLFLAYALFKDFVVYQMDVKSAFLYGKIEEEVYVCQPLGFEDLEFPNRVYKVEKALYGLHQAPRAWVKGDILLVQVYVDDIIFGSTRKEMCTEFEKMMHKKFQMSSMGELTFFLGLQVTQKDDGIFISQDKYVDEILKKFGFSTVKTASTPMETSKPLMKDENAEDVDVHLYRSMIGSLMYLTSSRPDIMFVVCACARFQVTPKVSHLHAVKRIFRYLKGQPKLGLWYPKDSPFDLEAYTDSDYAGASLDRKSTTGGCQFLGRSDYLHAQYKKANCVPTILTGSSVLAVLIVCGKVDDWNRHKVSAARQKVNTAGLKIVDFLNASPINYALTVSPTIYVSYIEQFWSSAKTKTVNNETQIRAKVDGKTIVITESSVRKDLYFDDEDAYETVHKERGDSVERAATTTTSLDAEQGSGNINRTQSTTIPNDLFPQGTGSDGSLRRQDTILGDRPAQTRFERLSKQSNDPPLSRVNTLGSGEDSMKLTELTELCTKLFERVLALENIKTAQDLEITNLKKRVKKLEKKKNSRTPQLKKRLFKVRIESSAEKSLGDQEDASKHGRNEIDQDEGISWFQEDSETQGSPPITTAGVSVSTAKPSTPPTTTTITTVIKDEDLTIAQTLMKMKSEKSKKKRVVRGVVMQEPSESGTRTRVPPLQINPKDTRKAKMVEPEKPLKKKDHIKFDEELAQRLLAQLQAKLEEEERLAKQREEAANIAEWDDVQAMIDADYELAAKLQQKSKERYLLKKGQDYLWSSYKHTQLKNKSFEEIQMLFKKQMKKVNIFVDMDAELVKGRETREESSSKRVGDELEQESSKRQKVDDDDKKREDLKQCFEIVLDEEFVVHVIPLAIKPRPIVGFQIHRAGRQGSYEIIRANGSTKTYII</sequence>
<evidence type="ECO:0000256" key="1">
    <source>
        <dbReference type="SAM" id="Coils"/>
    </source>
</evidence>
<protein>
    <submittedName>
        <fullName evidence="5">Ribonuclease H-like domain-containing protein</fullName>
    </submittedName>
</protein>
<dbReference type="Pfam" id="PF25597">
    <property type="entry name" value="SH3_retrovirus"/>
    <property type="match status" value="1"/>
</dbReference>
<dbReference type="Proteomes" id="UP001151760">
    <property type="component" value="Unassembled WGS sequence"/>
</dbReference>
<feature type="region of interest" description="Disordered" evidence="2">
    <location>
        <begin position="973"/>
        <end position="1002"/>
    </location>
</feature>
<accession>A0ABQ5A461</accession>
<dbReference type="EMBL" id="BQNB010011885">
    <property type="protein sequence ID" value="GJS96411.1"/>
    <property type="molecule type" value="Genomic_DNA"/>
</dbReference>
<dbReference type="Pfam" id="PF07727">
    <property type="entry name" value="RVT_2"/>
    <property type="match status" value="2"/>
</dbReference>
<dbReference type="PANTHER" id="PTHR11439:SF509">
    <property type="entry name" value="RNA-DIRECTED DNA POLYMERASE"/>
    <property type="match status" value="1"/>
</dbReference>
<gene>
    <name evidence="5" type="ORF">Tco_0803379</name>
</gene>
<feature type="domain" description="Reverse transcriptase Ty1/copia-type" evidence="3">
    <location>
        <begin position="417"/>
        <end position="498"/>
    </location>
</feature>
<dbReference type="PANTHER" id="PTHR11439">
    <property type="entry name" value="GAG-POL-RELATED RETROTRANSPOSON"/>
    <property type="match status" value="1"/>
</dbReference>
<feature type="domain" description="Reverse transcriptase Ty1/copia-type" evidence="3">
    <location>
        <begin position="282"/>
        <end position="412"/>
    </location>
</feature>
<evidence type="ECO:0000313" key="6">
    <source>
        <dbReference type="Proteomes" id="UP001151760"/>
    </source>
</evidence>